<protein>
    <submittedName>
        <fullName evidence="2">Uncharacterized protein</fullName>
    </submittedName>
</protein>
<organism evidence="2">
    <name type="scientific">Polyblepharides amylifera</name>
    <dbReference type="NCBI Taxonomy" id="1486889"/>
    <lineage>
        <taxon>Eukaryota</taxon>
        <taxon>Viridiplantae</taxon>
        <taxon>Chlorophyta</taxon>
        <taxon>Pyramimonadophyceae</taxon>
        <taxon>Pyramimonadales</taxon>
        <taxon>Polyblepharidaceae</taxon>
        <taxon>Polyblepharides</taxon>
    </lineage>
</organism>
<evidence type="ECO:0000313" key="2">
    <source>
        <dbReference type="EMBL" id="CAD8216531.1"/>
    </source>
</evidence>
<keyword evidence="1" id="KW-0812">Transmembrane</keyword>
<evidence type="ECO:0000256" key="1">
    <source>
        <dbReference type="SAM" id="Phobius"/>
    </source>
</evidence>
<proteinExistence type="predicted"/>
<reference evidence="2" key="1">
    <citation type="submission" date="2021-01" db="EMBL/GenBank/DDBJ databases">
        <authorList>
            <person name="Corre E."/>
            <person name="Pelletier E."/>
            <person name="Niang G."/>
            <person name="Scheremetjew M."/>
            <person name="Finn R."/>
            <person name="Kale V."/>
            <person name="Holt S."/>
            <person name="Cochrane G."/>
            <person name="Meng A."/>
            <person name="Brown T."/>
            <person name="Cohen L."/>
        </authorList>
    </citation>
    <scope>NUCLEOTIDE SEQUENCE</scope>
    <source>
        <strain evidence="2">CCMP720</strain>
    </source>
</reference>
<dbReference type="SUPFAM" id="SSF55729">
    <property type="entry name" value="Acyl-CoA N-acyltransferases (Nat)"/>
    <property type="match status" value="1"/>
</dbReference>
<feature type="transmembrane region" description="Helical" evidence="1">
    <location>
        <begin position="20"/>
        <end position="46"/>
    </location>
</feature>
<sequence length="279" mass="31890">MGPSPPVRHMSVRYPALDFIFGPIEFLLTGVFFVPILILFSPYFFLRTREKISEYPLGLHKRSKRKHGVLNIKDLNEIEDYLSTLPCGSRRNLKKCINGMGAHGLKVVSLESSPLHLLIAMTKFFRVIYNHERRVYSPLKSFFASVIRWMCVLTMVGTIDEYWTVPNSTNGETGKRSEMVAFATTVVKGNTLRGMWFYQLSQHSRSGIWFHTVAMAVDRGLRLKGVNYVDIGPSDENSEVANLKEKYGFTMSDTWGVDCDYEGPFRKLLEELELPNSNT</sequence>
<dbReference type="AlphaFoldDB" id="A0A7R9XNN1"/>
<accession>A0A7R9XNN1</accession>
<keyword evidence="1" id="KW-1133">Transmembrane helix</keyword>
<dbReference type="InterPro" id="IPR016181">
    <property type="entry name" value="Acyl_CoA_acyltransferase"/>
</dbReference>
<name>A0A7R9XNN1_9CHLO</name>
<keyword evidence="1" id="KW-0472">Membrane</keyword>
<dbReference type="EMBL" id="HBDV01001284">
    <property type="protein sequence ID" value="CAD8216531.1"/>
    <property type="molecule type" value="Transcribed_RNA"/>
</dbReference>
<gene>
    <name evidence="2" type="ORF">PAMY1081_LOCUS805</name>
</gene>